<keyword evidence="2" id="KW-1185">Reference proteome</keyword>
<proteinExistence type="predicted"/>
<protein>
    <submittedName>
        <fullName evidence="3">Transposase</fullName>
    </submittedName>
</protein>
<accession>A0A0N4VFK8</accession>
<dbReference type="AlphaFoldDB" id="A0A0N4VFK8"/>
<organism evidence="3">
    <name type="scientific">Enterobius vermicularis</name>
    <name type="common">Human pinworm</name>
    <dbReference type="NCBI Taxonomy" id="51028"/>
    <lineage>
        <taxon>Eukaryota</taxon>
        <taxon>Metazoa</taxon>
        <taxon>Ecdysozoa</taxon>
        <taxon>Nematoda</taxon>
        <taxon>Chromadorea</taxon>
        <taxon>Rhabditida</taxon>
        <taxon>Spirurina</taxon>
        <taxon>Oxyuridomorpha</taxon>
        <taxon>Oxyuroidea</taxon>
        <taxon>Oxyuridae</taxon>
        <taxon>Enterobius</taxon>
    </lineage>
</organism>
<name>A0A0N4VFK8_ENTVE</name>
<reference evidence="3" key="1">
    <citation type="submission" date="2017-02" db="UniProtKB">
        <authorList>
            <consortium name="WormBaseParasite"/>
        </authorList>
    </citation>
    <scope>IDENTIFICATION</scope>
</reference>
<dbReference type="EMBL" id="UXUI01009710">
    <property type="protein sequence ID" value="VDD94192.1"/>
    <property type="molecule type" value="Genomic_DNA"/>
</dbReference>
<dbReference type="Proteomes" id="UP000274131">
    <property type="component" value="Unassembled WGS sequence"/>
</dbReference>
<sequence>MEEFLNALLSRDVDAANIDASKEILYRNRRAKKKSYPRNCYFSPIQCLFTRD</sequence>
<evidence type="ECO:0000313" key="3">
    <source>
        <dbReference type="WBParaSite" id="EVEC_0000953301-mRNA-1"/>
    </source>
</evidence>
<gene>
    <name evidence="1" type="ORF">EVEC_LOCUS8943</name>
</gene>
<evidence type="ECO:0000313" key="2">
    <source>
        <dbReference type="Proteomes" id="UP000274131"/>
    </source>
</evidence>
<dbReference type="OrthoDB" id="5867132at2759"/>
<evidence type="ECO:0000313" key="1">
    <source>
        <dbReference type="EMBL" id="VDD94192.1"/>
    </source>
</evidence>
<reference evidence="1 2" key="2">
    <citation type="submission" date="2018-10" db="EMBL/GenBank/DDBJ databases">
        <authorList>
            <consortium name="Pathogen Informatics"/>
        </authorList>
    </citation>
    <scope>NUCLEOTIDE SEQUENCE [LARGE SCALE GENOMIC DNA]</scope>
</reference>
<dbReference type="WBParaSite" id="EVEC_0000953301-mRNA-1">
    <property type="protein sequence ID" value="EVEC_0000953301-mRNA-1"/>
    <property type="gene ID" value="EVEC_0000953301"/>
</dbReference>